<name>A0ABU5I4F8_9HYPH</name>
<feature type="transmembrane region" description="Helical" evidence="1">
    <location>
        <begin position="30"/>
        <end position="52"/>
    </location>
</feature>
<dbReference type="EMBL" id="JAXLPB010000004">
    <property type="protein sequence ID" value="MDY8110269.1"/>
    <property type="molecule type" value="Genomic_DNA"/>
</dbReference>
<dbReference type="RefSeq" id="WP_322187779.1">
    <property type="nucleotide sequence ID" value="NZ_JAXLPB010000004.1"/>
</dbReference>
<protein>
    <submittedName>
        <fullName evidence="2">DUF6030 family protein</fullName>
    </submittedName>
</protein>
<dbReference type="InterPro" id="IPR046071">
    <property type="entry name" value="DUF6030"/>
</dbReference>
<keyword evidence="1" id="KW-0812">Transmembrane</keyword>
<reference evidence="2 3" key="1">
    <citation type="submission" date="2023-12" db="EMBL/GenBank/DDBJ databases">
        <title>Description of Novel Strain Fulvimarina sp. 2208YS6-2-32 isolated from Uroteuthis (Photololigo) edulis.</title>
        <authorList>
            <person name="Park J.-S."/>
        </authorList>
    </citation>
    <scope>NUCLEOTIDE SEQUENCE [LARGE SCALE GENOMIC DNA]</scope>
    <source>
        <strain evidence="2 3">2208YS6-2-32</strain>
    </source>
</reference>
<gene>
    <name evidence="2" type="ORF">U0C82_14090</name>
</gene>
<dbReference type="Pfam" id="PF19495">
    <property type="entry name" value="DUF6030"/>
    <property type="match status" value="1"/>
</dbReference>
<organism evidence="2 3">
    <name type="scientific">Fulvimarina uroteuthidis</name>
    <dbReference type="NCBI Taxonomy" id="3098149"/>
    <lineage>
        <taxon>Bacteria</taxon>
        <taxon>Pseudomonadati</taxon>
        <taxon>Pseudomonadota</taxon>
        <taxon>Alphaproteobacteria</taxon>
        <taxon>Hyphomicrobiales</taxon>
        <taxon>Aurantimonadaceae</taxon>
        <taxon>Fulvimarina</taxon>
    </lineage>
</organism>
<accession>A0ABU5I4F8</accession>
<evidence type="ECO:0000313" key="2">
    <source>
        <dbReference type="EMBL" id="MDY8110269.1"/>
    </source>
</evidence>
<proteinExistence type="predicted"/>
<sequence length="272" mass="29245">MNRWNQADRFRLLKTLVGEHRTAGELANRFVASTSFRFILLAVAISCVTFAVRTSDAFQSAQFAALKAETKERVASASDITTAPYLQATQMTAAEPRLLKPVALKSADLPPAEPDAPAAAAAAAAEDDGIADPVRLCKAFDGANWNESTLFSGQKECFSRSEGKGFALAQIARGTAGDRVDTIRMKLDVESDDASDEAGSSLSENLDEALEIADISAPSSFLESVAKLESARAEAGELAFKLEQEVGSPNRFTLIVEKKEDEKNPIFVQLRP</sequence>
<comment type="caution">
    <text evidence="2">The sequence shown here is derived from an EMBL/GenBank/DDBJ whole genome shotgun (WGS) entry which is preliminary data.</text>
</comment>
<keyword evidence="1" id="KW-1133">Transmembrane helix</keyword>
<evidence type="ECO:0000256" key="1">
    <source>
        <dbReference type="SAM" id="Phobius"/>
    </source>
</evidence>
<keyword evidence="1" id="KW-0472">Membrane</keyword>
<dbReference type="Proteomes" id="UP001294412">
    <property type="component" value="Unassembled WGS sequence"/>
</dbReference>
<keyword evidence="3" id="KW-1185">Reference proteome</keyword>
<evidence type="ECO:0000313" key="3">
    <source>
        <dbReference type="Proteomes" id="UP001294412"/>
    </source>
</evidence>